<evidence type="ECO:0000313" key="2">
    <source>
        <dbReference type="Proteomes" id="UP001055811"/>
    </source>
</evidence>
<dbReference type="EMBL" id="CM042014">
    <property type="protein sequence ID" value="KAI3723964.1"/>
    <property type="molecule type" value="Genomic_DNA"/>
</dbReference>
<gene>
    <name evidence="1" type="ORF">L2E82_35728</name>
</gene>
<name>A0ACB9BPK6_CICIN</name>
<accession>A0ACB9BPK6</accession>
<comment type="caution">
    <text evidence="1">The sequence shown here is derived from an EMBL/GenBank/DDBJ whole genome shotgun (WGS) entry which is preliminary data.</text>
</comment>
<protein>
    <submittedName>
        <fullName evidence="1">Uncharacterized protein</fullName>
    </submittedName>
</protein>
<dbReference type="Proteomes" id="UP001055811">
    <property type="component" value="Linkage Group LG06"/>
</dbReference>
<reference evidence="2" key="1">
    <citation type="journal article" date="2022" name="Mol. Ecol. Resour.">
        <title>The genomes of chicory, endive, great burdock and yacon provide insights into Asteraceae palaeo-polyploidization history and plant inulin production.</title>
        <authorList>
            <person name="Fan W."/>
            <person name="Wang S."/>
            <person name="Wang H."/>
            <person name="Wang A."/>
            <person name="Jiang F."/>
            <person name="Liu H."/>
            <person name="Zhao H."/>
            <person name="Xu D."/>
            <person name="Zhang Y."/>
        </authorList>
    </citation>
    <scope>NUCLEOTIDE SEQUENCE [LARGE SCALE GENOMIC DNA]</scope>
    <source>
        <strain evidence="2">cv. Punajuju</strain>
    </source>
</reference>
<reference evidence="1 2" key="2">
    <citation type="journal article" date="2022" name="Mol. Ecol. Resour.">
        <title>The genomes of chicory, endive, great burdock and yacon provide insights into Asteraceae paleo-polyploidization history and plant inulin production.</title>
        <authorList>
            <person name="Fan W."/>
            <person name="Wang S."/>
            <person name="Wang H."/>
            <person name="Wang A."/>
            <person name="Jiang F."/>
            <person name="Liu H."/>
            <person name="Zhao H."/>
            <person name="Xu D."/>
            <person name="Zhang Y."/>
        </authorList>
    </citation>
    <scope>NUCLEOTIDE SEQUENCE [LARGE SCALE GENOMIC DNA]</scope>
    <source>
        <strain evidence="2">cv. Punajuju</strain>
        <tissue evidence="1">Leaves</tissue>
    </source>
</reference>
<sequence length="110" mass="12170">MAVTALDPVSKMPFPDEESRQYEKTVSFSCDTNDNFPRPIPTTPPYVKLSSPAGIPQPKTAGSSDLLQSSISLERELEEEVLRLHVVHSKSLPVSITAKNFTGHYKKLTL</sequence>
<proteinExistence type="predicted"/>
<organism evidence="1 2">
    <name type="scientific">Cichorium intybus</name>
    <name type="common">Chicory</name>
    <dbReference type="NCBI Taxonomy" id="13427"/>
    <lineage>
        <taxon>Eukaryota</taxon>
        <taxon>Viridiplantae</taxon>
        <taxon>Streptophyta</taxon>
        <taxon>Embryophyta</taxon>
        <taxon>Tracheophyta</taxon>
        <taxon>Spermatophyta</taxon>
        <taxon>Magnoliopsida</taxon>
        <taxon>eudicotyledons</taxon>
        <taxon>Gunneridae</taxon>
        <taxon>Pentapetalae</taxon>
        <taxon>asterids</taxon>
        <taxon>campanulids</taxon>
        <taxon>Asterales</taxon>
        <taxon>Asteraceae</taxon>
        <taxon>Cichorioideae</taxon>
        <taxon>Cichorieae</taxon>
        <taxon>Cichoriinae</taxon>
        <taxon>Cichorium</taxon>
    </lineage>
</organism>
<keyword evidence="2" id="KW-1185">Reference proteome</keyword>
<evidence type="ECO:0000313" key="1">
    <source>
        <dbReference type="EMBL" id="KAI3723964.1"/>
    </source>
</evidence>